<name>B9KH60_ANAMF</name>
<dbReference type="HAMAP" id="MF_01463_B">
    <property type="entry name" value="SecD_B"/>
    <property type="match status" value="1"/>
</dbReference>
<evidence type="ECO:0000313" key="13">
    <source>
        <dbReference type="EMBL" id="ACM49764.1"/>
    </source>
</evidence>
<dbReference type="Pfam" id="PF02355">
    <property type="entry name" value="SecD_SecF_C"/>
    <property type="match status" value="1"/>
</dbReference>
<dbReference type="FunFam" id="1.20.1640.10:FF:000004">
    <property type="entry name" value="Protein translocase subunit SecD"/>
    <property type="match status" value="1"/>
</dbReference>
<keyword evidence="7 9" id="KW-0811">Translocation</keyword>
<keyword evidence="3 9" id="KW-1003">Cell membrane</keyword>
<evidence type="ECO:0000256" key="5">
    <source>
        <dbReference type="ARBA" id="ARBA00022927"/>
    </source>
</evidence>
<dbReference type="InterPro" id="IPR055344">
    <property type="entry name" value="SecD_SecF_C_bact"/>
</dbReference>
<evidence type="ECO:0000256" key="3">
    <source>
        <dbReference type="ARBA" id="ARBA00022475"/>
    </source>
</evidence>
<dbReference type="InterPro" id="IPR048634">
    <property type="entry name" value="SecD_SecF_C"/>
</dbReference>
<dbReference type="NCBIfam" id="TIGR01129">
    <property type="entry name" value="secD"/>
    <property type="match status" value="1"/>
</dbReference>
<feature type="domain" description="Protein export membrane protein SecD/SecF C-terminal" evidence="10">
    <location>
        <begin position="322"/>
        <end position="489"/>
    </location>
</feature>
<dbReference type="GO" id="GO:0015450">
    <property type="term" value="F:protein-transporting ATPase activity"/>
    <property type="evidence" value="ECO:0007669"/>
    <property type="project" value="InterPro"/>
</dbReference>
<keyword evidence="4 9" id="KW-0812">Transmembrane</keyword>
<reference evidence="13 14" key="1">
    <citation type="journal article" date="2009" name="BMC Genomics">
        <title>Conservation in the face of diversity: multistrain analysis of an intracellular bacterium.</title>
        <authorList>
            <person name="Dark M.J."/>
            <person name="Herndon D.R."/>
            <person name="Kappmeyer L.S."/>
            <person name="Gonzales M.P."/>
            <person name="Nordeen E."/>
            <person name="Palmer G.H."/>
            <person name="Knowles D.P. Jr."/>
            <person name="Brayton K.A."/>
        </authorList>
    </citation>
    <scope>NUCLEOTIDE SEQUENCE [LARGE SCALE GENOMIC DNA]</scope>
    <source>
        <strain evidence="13 14">Florida</strain>
    </source>
</reference>
<dbReference type="InterPro" id="IPR022646">
    <property type="entry name" value="SecD/SecF_CS"/>
</dbReference>
<evidence type="ECO:0000256" key="6">
    <source>
        <dbReference type="ARBA" id="ARBA00022989"/>
    </source>
</evidence>
<dbReference type="GO" id="GO:0065002">
    <property type="term" value="P:intracellular protein transmembrane transport"/>
    <property type="evidence" value="ECO:0007669"/>
    <property type="project" value="UniProtKB-UniRule"/>
</dbReference>
<keyword evidence="2 9" id="KW-0813">Transport</keyword>
<feature type="transmembrane region" description="Helical" evidence="9">
    <location>
        <begin position="462"/>
        <end position="488"/>
    </location>
</feature>
<feature type="domain" description="SecDF P1 head subdomain" evidence="12">
    <location>
        <begin position="214"/>
        <end position="319"/>
    </location>
</feature>
<dbReference type="AlphaFoldDB" id="B9KH60"/>
<evidence type="ECO:0000259" key="11">
    <source>
        <dbReference type="Pfam" id="PF21760"/>
    </source>
</evidence>
<feature type="transmembrane region" description="Helical" evidence="9">
    <location>
        <begin position="363"/>
        <end position="385"/>
    </location>
</feature>
<dbReference type="Proteomes" id="UP000007307">
    <property type="component" value="Chromosome"/>
</dbReference>
<sequence>MHPIGKAVAAFILCVVSVYLVMPNFVDSNLLISKKKANLGLDLQGGVYLLLEVDFHEYLKGRLYGLSDTLQAFLLKEKISYKRLYVKDDSLVLSLSNEKDYARVKRFDANVTVSGAYDRAAISFTSGYTKSLLRGVVSDSIQNVQRRLDTSGTKEIIIKSYGEDKVSLQVPGIYNPDSIKSLIGKTAKLTFHLLEEVKSLSDIDPVVTSLLSDTAGNVYPVLKKVEISGDSLVDASAGLNSLGRPVVYFKFDSVATKKLAEITKNHAGKQFAAVLDNVVLTAPTIREPILGGNGEISGRFSMSEAKELAVLLKSGSLPAPLRIIEEKVIGPSLGAGSIAMGKVAMLASVVGVSAFVTASYGILGVFAVVGLIFNIVFVLLTMTFIGATLTLPGIAGMTLTVGMSIDANVLIFERIREEIRTGRKLRLAVDKGFRNAMSTIFDSNITTLIVAAIMFIMGSVSVSGFAVTLGVGILCSMLSAVVLTKVLIDVWVHTTKGLQMV</sequence>
<feature type="transmembrane region" description="Helical" evidence="9">
    <location>
        <begin position="333"/>
        <end position="356"/>
    </location>
</feature>
<organism evidence="13 14">
    <name type="scientific">Anaplasma marginale (strain Florida)</name>
    <dbReference type="NCBI Taxonomy" id="320483"/>
    <lineage>
        <taxon>Bacteria</taxon>
        <taxon>Pseudomonadati</taxon>
        <taxon>Pseudomonadota</taxon>
        <taxon>Alphaproteobacteria</taxon>
        <taxon>Rickettsiales</taxon>
        <taxon>Anaplasmataceae</taxon>
        <taxon>Anaplasma</taxon>
    </lineage>
</organism>
<accession>B9KH60</accession>
<dbReference type="EMBL" id="CP001079">
    <property type="protein sequence ID" value="ACM49764.1"/>
    <property type="molecule type" value="Genomic_DNA"/>
</dbReference>
<dbReference type="GO" id="GO:0005886">
    <property type="term" value="C:plasma membrane"/>
    <property type="evidence" value="ECO:0007669"/>
    <property type="project" value="UniProtKB-SubCell"/>
</dbReference>
<evidence type="ECO:0000256" key="7">
    <source>
        <dbReference type="ARBA" id="ARBA00023010"/>
    </source>
</evidence>
<gene>
    <name evidence="9 13" type="primary">secD</name>
    <name evidence="13" type="ordered locus">AMF_942</name>
</gene>
<dbReference type="InterPro" id="IPR022813">
    <property type="entry name" value="SecD/SecF_arch_bac"/>
</dbReference>
<dbReference type="InterPro" id="IPR054384">
    <property type="entry name" value="SecDF_P1_head"/>
</dbReference>
<dbReference type="RefSeq" id="WP_010268892.1">
    <property type="nucleotide sequence ID" value="NC_012026.1"/>
</dbReference>
<comment type="caution">
    <text evidence="9">Lacks conserved residue(s) required for the propagation of feature annotation.</text>
</comment>
<evidence type="ECO:0000256" key="4">
    <source>
        <dbReference type="ARBA" id="ARBA00022692"/>
    </source>
</evidence>
<evidence type="ECO:0000256" key="8">
    <source>
        <dbReference type="ARBA" id="ARBA00023136"/>
    </source>
</evidence>
<feature type="transmembrane region" description="Helical" evidence="9">
    <location>
        <begin position="391"/>
        <end position="412"/>
    </location>
</feature>
<dbReference type="eggNOG" id="COG0342">
    <property type="taxonomic scope" value="Bacteria"/>
</dbReference>
<comment type="function">
    <text evidence="9">Part of the Sec protein translocase complex. Interacts with the SecYEG preprotein conducting channel. SecDF uses the proton motive force (PMF) to complete protein translocation after the ATP-dependent function of SecA.</text>
</comment>
<comment type="subunit">
    <text evidence="9">Forms a complex with SecF. Part of the essential Sec protein translocation apparatus which comprises SecA, SecYEG and auxiliary proteins SecDF-YajC and YidC.</text>
</comment>
<dbReference type="Pfam" id="PF07549">
    <property type="entry name" value="Sec_GG"/>
    <property type="match status" value="1"/>
</dbReference>
<dbReference type="GO" id="GO:0043952">
    <property type="term" value="P:protein transport by the Sec complex"/>
    <property type="evidence" value="ECO:0007669"/>
    <property type="project" value="UniProtKB-UniRule"/>
</dbReference>
<evidence type="ECO:0000259" key="10">
    <source>
        <dbReference type="Pfam" id="PF02355"/>
    </source>
</evidence>
<dbReference type="PANTHER" id="PTHR30081:SF1">
    <property type="entry name" value="PROTEIN TRANSLOCASE SUBUNIT SECD"/>
    <property type="match status" value="1"/>
</dbReference>
<evidence type="ECO:0000256" key="9">
    <source>
        <dbReference type="HAMAP-Rule" id="MF_01463"/>
    </source>
</evidence>
<dbReference type="Gene3D" id="3.30.70.3400">
    <property type="match status" value="1"/>
</dbReference>
<dbReference type="HOGENOM" id="CLU_007894_4_3_5"/>
<dbReference type="Pfam" id="PF22599">
    <property type="entry name" value="SecDF_P1_head"/>
    <property type="match status" value="1"/>
</dbReference>
<dbReference type="Pfam" id="PF21760">
    <property type="entry name" value="SecD_1st"/>
    <property type="match status" value="1"/>
</dbReference>
<protein>
    <recommendedName>
        <fullName evidence="9">Protein translocase subunit SecD</fullName>
    </recommendedName>
</protein>
<keyword evidence="5 9" id="KW-0653">Protein transport</keyword>
<dbReference type="PANTHER" id="PTHR30081">
    <property type="entry name" value="PROTEIN-EXPORT MEMBRANE PROTEIN SEC"/>
    <property type="match status" value="1"/>
</dbReference>
<keyword evidence="8 9" id="KW-0472">Membrane</keyword>
<dbReference type="InterPro" id="IPR048631">
    <property type="entry name" value="SecD_1st"/>
</dbReference>
<proteinExistence type="inferred from homology"/>
<dbReference type="PATRIC" id="fig|320483.3.peg.1082"/>
<dbReference type="InterPro" id="IPR005791">
    <property type="entry name" value="SecD"/>
</dbReference>
<dbReference type="STRING" id="320483.AMF_942"/>
<comment type="subcellular location">
    <subcellularLocation>
        <location evidence="9">Cell inner membrane</location>
        <topology evidence="9">Multi-pass membrane protein</topology>
    </subcellularLocation>
    <subcellularLocation>
        <location evidence="1">Cell membrane</location>
        <topology evidence="1">Multi-pass membrane protein</topology>
    </subcellularLocation>
</comment>
<keyword evidence="9" id="KW-0997">Cell inner membrane</keyword>
<evidence type="ECO:0000256" key="1">
    <source>
        <dbReference type="ARBA" id="ARBA00004651"/>
    </source>
</evidence>
<feature type="domain" description="Protein translocase subunit SecDF P1" evidence="11">
    <location>
        <begin position="138"/>
        <end position="195"/>
    </location>
</feature>
<evidence type="ECO:0000259" key="12">
    <source>
        <dbReference type="Pfam" id="PF22599"/>
    </source>
</evidence>
<keyword evidence="14" id="KW-1185">Reference proteome</keyword>
<comment type="similarity">
    <text evidence="9">Belongs to the SecD/SecF family. SecD subfamily.</text>
</comment>
<dbReference type="KEGG" id="amf:AMF_942"/>
<dbReference type="Gene3D" id="3.30.1360.200">
    <property type="match status" value="1"/>
</dbReference>
<dbReference type="Gene3D" id="1.20.1640.10">
    <property type="entry name" value="Multidrug efflux transporter AcrB transmembrane domain"/>
    <property type="match status" value="1"/>
</dbReference>
<evidence type="ECO:0000313" key="14">
    <source>
        <dbReference type="Proteomes" id="UP000007307"/>
    </source>
</evidence>
<dbReference type="GeneID" id="7398532"/>
<dbReference type="SUPFAM" id="SSF82866">
    <property type="entry name" value="Multidrug efflux transporter AcrB transmembrane domain"/>
    <property type="match status" value="1"/>
</dbReference>
<feature type="transmembrane region" description="Helical" evidence="9">
    <location>
        <begin position="433"/>
        <end position="456"/>
    </location>
</feature>
<dbReference type="GO" id="GO:0006605">
    <property type="term" value="P:protein targeting"/>
    <property type="evidence" value="ECO:0007669"/>
    <property type="project" value="UniProtKB-UniRule"/>
</dbReference>
<evidence type="ECO:0000256" key="2">
    <source>
        <dbReference type="ARBA" id="ARBA00022448"/>
    </source>
</evidence>
<keyword evidence="6 9" id="KW-1133">Transmembrane helix</keyword>
<dbReference type="NCBIfam" id="TIGR00916">
    <property type="entry name" value="2A0604s01"/>
    <property type="match status" value="1"/>
</dbReference>